<comment type="caution">
    <text evidence="1">The sequence shown here is derived from an EMBL/GenBank/DDBJ whole genome shotgun (WGS) entry which is preliminary data.</text>
</comment>
<sequence length="87" mass="10214">MRFLFLIFCFRRNDGLEVTRNLKKTETERIGLPLSRFKVTALSEKQKIKAARIYLKQPNFNGSDSRLWEITAEGFLSFLTDVRNLKS</sequence>
<evidence type="ECO:0000313" key="1">
    <source>
        <dbReference type="EMBL" id="RQK79860.1"/>
    </source>
</evidence>
<evidence type="ECO:0000313" key="2">
    <source>
        <dbReference type="Proteomes" id="UP000283666"/>
    </source>
</evidence>
<proteinExistence type="predicted"/>
<name>A0A425B3Y7_NEIME</name>
<protein>
    <submittedName>
        <fullName evidence="1">Uncharacterized protein</fullName>
    </submittedName>
</protein>
<accession>A0A425B3Y7</accession>
<dbReference type="Proteomes" id="UP000283666">
    <property type="component" value="Unassembled WGS sequence"/>
</dbReference>
<organism evidence="1 2">
    <name type="scientific">Neisseria meningitidis</name>
    <dbReference type="NCBI Taxonomy" id="487"/>
    <lineage>
        <taxon>Bacteria</taxon>
        <taxon>Pseudomonadati</taxon>
        <taxon>Pseudomonadota</taxon>
        <taxon>Betaproteobacteria</taxon>
        <taxon>Neisseriales</taxon>
        <taxon>Neisseriaceae</taxon>
        <taxon>Neisseria</taxon>
    </lineage>
</organism>
<dbReference type="AlphaFoldDB" id="A0A425B3Y7"/>
<dbReference type="EMBL" id="NWZY01000007">
    <property type="protein sequence ID" value="RQK79860.1"/>
    <property type="molecule type" value="Genomic_DNA"/>
</dbReference>
<reference evidence="1 2" key="1">
    <citation type="submission" date="2017-09" db="EMBL/GenBank/DDBJ databases">
        <title>Phenotypic and genotypic characterization of Colombian isolates of Neisseria meningitidis recovered from invasive disease.</title>
        <authorList>
            <person name="Duarte C."/>
            <person name="Gabastou J.M."/>
            <person name="Moreno J."/>
        </authorList>
    </citation>
    <scope>NUCLEOTIDE SEQUENCE [LARGE SCALE GENOMIC DNA]</scope>
    <source>
        <strain evidence="1 2">INS-Nm1012</strain>
    </source>
</reference>
<gene>
    <name evidence="1" type="ORF">COH52_03670</name>
</gene>